<sequence>MRMKERKCSFRGEALGRVRGLDPKKGTRESQITAPNVHTTSQTTQVPKLINKNKEDENTTTVELLSVHVFSNHRAPIKISTVQNEEQDELNVQLKFHNDPTVNE</sequence>
<dbReference type="Proteomes" id="UP001341840">
    <property type="component" value="Unassembled WGS sequence"/>
</dbReference>
<protein>
    <submittedName>
        <fullName evidence="2">Uncharacterized protein</fullName>
    </submittedName>
</protein>
<evidence type="ECO:0000256" key="1">
    <source>
        <dbReference type="SAM" id="MobiDB-lite"/>
    </source>
</evidence>
<keyword evidence="3" id="KW-1185">Reference proteome</keyword>
<proteinExistence type="predicted"/>
<evidence type="ECO:0000313" key="2">
    <source>
        <dbReference type="EMBL" id="MED6121884.1"/>
    </source>
</evidence>
<feature type="compositionally biased region" description="Basic and acidic residues" evidence="1">
    <location>
        <begin position="1"/>
        <end position="28"/>
    </location>
</feature>
<feature type="region of interest" description="Disordered" evidence="1">
    <location>
        <begin position="1"/>
        <end position="44"/>
    </location>
</feature>
<feature type="compositionally biased region" description="Polar residues" evidence="1">
    <location>
        <begin position="29"/>
        <end position="44"/>
    </location>
</feature>
<organism evidence="2 3">
    <name type="scientific">Stylosanthes scabra</name>
    <dbReference type="NCBI Taxonomy" id="79078"/>
    <lineage>
        <taxon>Eukaryota</taxon>
        <taxon>Viridiplantae</taxon>
        <taxon>Streptophyta</taxon>
        <taxon>Embryophyta</taxon>
        <taxon>Tracheophyta</taxon>
        <taxon>Spermatophyta</taxon>
        <taxon>Magnoliopsida</taxon>
        <taxon>eudicotyledons</taxon>
        <taxon>Gunneridae</taxon>
        <taxon>Pentapetalae</taxon>
        <taxon>rosids</taxon>
        <taxon>fabids</taxon>
        <taxon>Fabales</taxon>
        <taxon>Fabaceae</taxon>
        <taxon>Papilionoideae</taxon>
        <taxon>50 kb inversion clade</taxon>
        <taxon>dalbergioids sensu lato</taxon>
        <taxon>Dalbergieae</taxon>
        <taxon>Pterocarpus clade</taxon>
        <taxon>Stylosanthes</taxon>
    </lineage>
</organism>
<comment type="caution">
    <text evidence="2">The sequence shown here is derived from an EMBL/GenBank/DDBJ whole genome shotgun (WGS) entry which is preliminary data.</text>
</comment>
<accession>A0ABU6RCW9</accession>
<dbReference type="EMBL" id="JASCZI010030367">
    <property type="protein sequence ID" value="MED6121884.1"/>
    <property type="molecule type" value="Genomic_DNA"/>
</dbReference>
<reference evidence="2 3" key="1">
    <citation type="journal article" date="2023" name="Plants (Basel)">
        <title>Bridging the Gap: Combining Genomics and Transcriptomics Approaches to Understand Stylosanthes scabra, an Orphan Legume from the Brazilian Caatinga.</title>
        <authorList>
            <person name="Ferreira-Neto J.R.C."/>
            <person name="da Silva M.D."/>
            <person name="Binneck E."/>
            <person name="de Melo N.F."/>
            <person name="da Silva R.H."/>
            <person name="de Melo A.L.T.M."/>
            <person name="Pandolfi V."/>
            <person name="Bustamante F.O."/>
            <person name="Brasileiro-Vidal A.C."/>
            <person name="Benko-Iseppon A.M."/>
        </authorList>
    </citation>
    <scope>NUCLEOTIDE SEQUENCE [LARGE SCALE GENOMIC DNA]</scope>
    <source>
        <tissue evidence="2">Leaves</tissue>
    </source>
</reference>
<name>A0ABU6RCW9_9FABA</name>
<evidence type="ECO:0000313" key="3">
    <source>
        <dbReference type="Proteomes" id="UP001341840"/>
    </source>
</evidence>
<gene>
    <name evidence="2" type="ORF">PIB30_034308</name>
</gene>